<proteinExistence type="predicted"/>
<accession>K2PU77</accession>
<keyword evidence="2" id="KW-1133">Transmembrane helix</keyword>
<dbReference type="EMBL" id="AMSG01000002">
    <property type="protein sequence ID" value="EKF56210.1"/>
    <property type="molecule type" value="Genomic_DNA"/>
</dbReference>
<dbReference type="AlphaFoldDB" id="K2PU77"/>
<organism evidence="3 4">
    <name type="scientific">Galbibacter marinus</name>
    <dbReference type="NCBI Taxonomy" id="555500"/>
    <lineage>
        <taxon>Bacteria</taxon>
        <taxon>Pseudomonadati</taxon>
        <taxon>Bacteroidota</taxon>
        <taxon>Flavobacteriia</taxon>
        <taxon>Flavobacteriales</taxon>
        <taxon>Flavobacteriaceae</taxon>
        <taxon>Galbibacter</taxon>
    </lineage>
</organism>
<keyword evidence="2" id="KW-0472">Membrane</keyword>
<dbReference type="Proteomes" id="UP000007364">
    <property type="component" value="Unassembled WGS sequence"/>
</dbReference>
<evidence type="ECO:0000256" key="1">
    <source>
        <dbReference type="SAM" id="MobiDB-lite"/>
    </source>
</evidence>
<evidence type="ECO:0000313" key="4">
    <source>
        <dbReference type="Proteomes" id="UP000007364"/>
    </source>
</evidence>
<protein>
    <submittedName>
        <fullName evidence="3">Uncharacterized protein</fullName>
    </submittedName>
</protein>
<feature type="region of interest" description="Disordered" evidence="1">
    <location>
        <begin position="48"/>
        <end position="67"/>
    </location>
</feature>
<name>K2PU77_9FLAO</name>
<keyword evidence="2" id="KW-0812">Transmembrane</keyword>
<comment type="caution">
    <text evidence="3">The sequence shown here is derived from an EMBL/GenBank/DDBJ whole genome shotgun (WGS) entry which is preliminary data.</text>
</comment>
<sequence length="67" mass="7469">MIEVAGIMLASGISLFAITYAAIVFIGRNRSKKGISPTQWHEYSEKPYNSYAENEHQRSQSTDGTCN</sequence>
<keyword evidence="4" id="KW-1185">Reference proteome</keyword>
<dbReference type="STRING" id="555500.I215_01768"/>
<reference evidence="3 4" key="1">
    <citation type="journal article" date="2012" name="J. Bacteriol.">
        <title>Genome Sequence of Galbibacter marinum Type Strain ck-I2-15.</title>
        <authorList>
            <person name="Lai Q."/>
            <person name="Li C."/>
            <person name="Shao Z."/>
        </authorList>
    </citation>
    <scope>NUCLEOTIDE SEQUENCE [LARGE SCALE GENOMIC DNA]</scope>
    <source>
        <strain evidence="4">ck-I2-15</strain>
    </source>
</reference>
<gene>
    <name evidence="3" type="ORF">I215_01768</name>
</gene>
<feature type="transmembrane region" description="Helical" evidence="2">
    <location>
        <begin position="6"/>
        <end position="26"/>
    </location>
</feature>
<evidence type="ECO:0000256" key="2">
    <source>
        <dbReference type="SAM" id="Phobius"/>
    </source>
</evidence>
<dbReference type="RefSeq" id="WP_008990229.1">
    <property type="nucleotide sequence ID" value="NZ_AMSG01000002.1"/>
</dbReference>
<evidence type="ECO:0000313" key="3">
    <source>
        <dbReference type="EMBL" id="EKF56210.1"/>
    </source>
</evidence>